<evidence type="ECO:0000256" key="2">
    <source>
        <dbReference type="SAM" id="SignalP"/>
    </source>
</evidence>
<keyword evidence="2" id="KW-0732">Signal</keyword>
<dbReference type="Proteomes" id="UP001344447">
    <property type="component" value="Unassembled WGS sequence"/>
</dbReference>
<accession>A0AAN7TW29</accession>
<protein>
    <recommendedName>
        <fullName evidence="5">Transmembrane protein</fullName>
    </recommendedName>
</protein>
<keyword evidence="1" id="KW-1133">Transmembrane helix</keyword>
<dbReference type="EMBL" id="JAVFKY010000002">
    <property type="protein sequence ID" value="KAK5580914.1"/>
    <property type="molecule type" value="Genomic_DNA"/>
</dbReference>
<gene>
    <name evidence="3" type="ORF">RB653_000939</name>
</gene>
<keyword evidence="1" id="KW-0472">Membrane</keyword>
<evidence type="ECO:0000256" key="1">
    <source>
        <dbReference type="SAM" id="Phobius"/>
    </source>
</evidence>
<proteinExistence type="predicted"/>
<keyword evidence="1" id="KW-0812">Transmembrane</keyword>
<sequence length="494" mass="54952">MNFKILIILLLNLIFLKSIVYSQQQISYYVQTNGSDSSYCGRSTQQSCASVFGAVESFRYQFGSYSSSFYQIIIYFGVDYQWIGGSSESSVNLYNMNVSFVGNPDGSTYFLNSYAYLPLFNVTSSTQNTYITFNNITYGSPTSNCWHNFQVYNNNTPVTLLLLQPSNYGDVGTYVQFNNFSLNCQVIDIPVIAVIDNDYISNPSEDYNGFQYFYMTTDQPNIFITFNNFTFNQSISSTLNSEFLYAPSIPTSVTFVNSLIKASNILSNSQNFITVGRGCLLIDNSTFNIGSSGSSLAYFLNVSSTQVDITNTNITIQRSIVSFLTCQGCFFKADNINFTSIVFLTSQYPFYFIYASASFYNSIMISDGINIIKTIDCQLSLRMNTISSSMSNPINIDNTNIFIYGNSFPSFSPGGSMSSGSSLTPIYCTSSSDSNVISDESTYPYTENCSKYAQTFKLKWYFGFLAVGIVGTLCIFVFLASTIAIIKRCGGGDH</sequence>
<feature type="chain" id="PRO_5042813223" description="Transmembrane protein" evidence="2">
    <location>
        <begin position="23"/>
        <end position="494"/>
    </location>
</feature>
<dbReference type="AlphaFoldDB" id="A0AAN7TW29"/>
<comment type="caution">
    <text evidence="3">The sequence shown here is derived from an EMBL/GenBank/DDBJ whole genome shotgun (WGS) entry which is preliminary data.</text>
</comment>
<keyword evidence="4" id="KW-1185">Reference proteome</keyword>
<reference evidence="3 4" key="1">
    <citation type="submission" date="2023-11" db="EMBL/GenBank/DDBJ databases">
        <title>Dfirmibasis_genome.</title>
        <authorList>
            <person name="Edelbroek B."/>
            <person name="Kjellin J."/>
            <person name="Jerlstrom-Hultqvist J."/>
            <person name="Soderbom F."/>
        </authorList>
    </citation>
    <scope>NUCLEOTIDE SEQUENCE [LARGE SCALE GENOMIC DNA]</scope>
    <source>
        <strain evidence="3 4">TNS-C-14</strain>
    </source>
</reference>
<name>A0AAN7TW29_9MYCE</name>
<evidence type="ECO:0000313" key="4">
    <source>
        <dbReference type="Proteomes" id="UP001344447"/>
    </source>
</evidence>
<evidence type="ECO:0008006" key="5">
    <source>
        <dbReference type="Google" id="ProtNLM"/>
    </source>
</evidence>
<feature type="transmembrane region" description="Helical" evidence="1">
    <location>
        <begin position="460"/>
        <end position="486"/>
    </location>
</feature>
<feature type="signal peptide" evidence="2">
    <location>
        <begin position="1"/>
        <end position="22"/>
    </location>
</feature>
<evidence type="ECO:0000313" key="3">
    <source>
        <dbReference type="EMBL" id="KAK5580914.1"/>
    </source>
</evidence>
<organism evidence="3 4">
    <name type="scientific">Dictyostelium firmibasis</name>
    <dbReference type="NCBI Taxonomy" id="79012"/>
    <lineage>
        <taxon>Eukaryota</taxon>
        <taxon>Amoebozoa</taxon>
        <taxon>Evosea</taxon>
        <taxon>Eumycetozoa</taxon>
        <taxon>Dictyostelia</taxon>
        <taxon>Dictyosteliales</taxon>
        <taxon>Dictyosteliaceae</taxon>
        <taxon>Dictyostelium</taxon>
    </lineage>
</organism>